<name>A0A143SZF4_STRAW</name>
<sequence>MQVRLGLLDQEQRQVGPARGLELGQDGGDVQEVGVAKTGAGDVLDVQALVAHASPQRPGDGHEGRIGEGQPHVLGVSAGSEQVQRIVDPAPDCLDLVVPLQVTEVFGLFLLECFDRFLAAELGGENQPQPVSRAGGQLLLGVTHRRQVHVPDRTACLGLRIVQQPSGRPDGPLGAFAVGRAGEID</sequence>
<geneLocation type="plasmid" evidence="1">
    <name>SAP2</name>
</geneLocation>
<organism evidence="1">
    <name type="scientific">Streptomyces avermitilis (strain ATCC 31267 / DSM 46492 / JCM 5070 / NBRC 14893 / NCIMB 12804 / NRRL 8165 / MA-4680)</name>
    <dbReference type="NCBI Taxonomy" id="227882"/>
    <lineage>
        <taxon>Bacteria</taxon>
        <taxon>Bacillati</taxon>
        <taxon>Actinomycetota</taxon>
        <taxon>Actinomycetes</taxon>
        <taxon>Kitasatosporales</taxon>
        <taxon>Streptomycetaceae</taxon>
        <taxon>Streptomyces</taxon>
    </lineage>
</organism>
<proteinExistence type="predicted"/>
<protein>
    <submittedName>
        <fullName evidence="1">Uncharacterized protein</fullName>
    </submittedName>
</protein>
<gene>
    <name evidence="1" type="ORF">SAVERM_2p127</name>
</gene>
<keyword evidence="1" id="KW-0614">Plasmid</keyword>
<dbReference type="AlphaFoldDB" id="A0A143SZF4"/>
<reference evidence="1" key="1">
    <citation type="submission" date="2016-03" db="EMBL/GenBank/DDBJ databases">
        <title>Complete sequence of the second linear plasmid SAP2 of Streptomyces avermitilis.</title>
        <authorList>
            <person name="Ikeda H."/>
        </authorList>
    </citation>
    <scope>NUCLEOTIDE SEQUENCE</scope>
    <source>
        <strain evidence="1">MA-4680</strain>
        <plasmid evidence="1">SAP2</plasmid>
    </source>
</reference>
<evidence type="ECO:0000313" key="1">
    <source>
        <dbReference type="EMBL" id="BAU77571.1"/>
    </source>
</evidence>
<accession>A0A143SZF4</accession>
<dbReference type="EMBL" id="AP017380">
    <property type="protein sequence ID" value="BAU77571.1"/>
    <property type="molecule type" value="Genomic_DNA"/>
</dbReference>